<sequence>MALHHSDVFPATEFDPKGLELDLIALCAAEYGGEAEIRLFSEFLLHKIQQIDISDTKSANLLYVLQ</sequence>
<dbReference type="RefSeq" id="WP_060861983.1">
    <property type="nucleotide sequence ID" value="NZ_LIRB01000140.1"/>
</dbReference>
<proteinExistence type="predicted"/>
<reference evidence="1 2" key="1">
    <citation type="submission" date="2015-08" db="EMBL/GenBank/DDBJ databases">
        <title>Genomes of Paenibacillus riograndensis.</title>
        <authorList>
            <person name="Sant'Anna F.H."/>
            <person name="Souza R."/>
            <person name="Ambrosini A."/>
            <person name="Bach E."/>
            <person name="Fernandes G."/>
            <person name="Balsanelli E."/>
            <person name="Baura V.A."/>
            <person name="Pedrosa F.O."/>
            <person name="Souza E.M."/>
            <person name="Passaglia L."/>
        </authorList>
    </citation>
    <scope>NUCLEOTIDE SEQUENCE [LARGE SCALE GENOMIC DNA]</scope>
    <source>
        <strain evidence="1 2">CAS34</strain>
    </source>
</reference>
<accession>A0A132TRX4</accession>
<dbReference type="AlphaFoldDB" id="A0A132TRX4"/>
<evidence type="ECO:0000313" key="1">
    <source>
        <dbReference type="EMBL" id="KWX74095.1"/>
    </source>
</evidence>
<comment type="caution">
    <text evidence="1">The sequence shown here is derived from an EMBL/GenBank/DDBJ whole genome shotgun (WGS) entry which is preliminary data.</text>
</comment>
<protein>
    <submittedName>
        <fullName evidence="1">Uncharacterized protein</fullName>
    </submittedName>
</protein>
<name>A0A132TRX4_9BACL</name>
<organism evidence="1 2">
    <name type="scientific">Paenibacillus riograndensis</name>
    <dbReference type="NCBI Taxonomy" id="483937"/>
    <lineage>
        <taxon>Bacteria</taxon>
        <taxon>Bacillati</taxon>
        <taxon>Bacillota</taxon>
        <taxon>Bacilli</taxon>
        <taxon>Bacillales</taxon>
        <taxon>Paenibacillaceae</taxon>
        <taxon>Paenibacillus</taxon>
        <taxon>Paenibacillus sonchi group</taxon>
    </lineage>
</organism>
<gene>
    <name evidence="1" type="ORF">AMQ84_21220</name>
</gene>
<keyword evidence="2" id="KW-1185">Reference proteome</keyword>
<dbReference type="Proteomes" id="UP000070475">
    <property type="component" value="Unassembled WGS sequence"/>
</dbReference>
<dbReference type="EMBL" id="LIRB01000140">
    <property type="protein sequence ID" value="KWX74095.1"/>
    <property type="molecule type" value="Genomic_DNA"/>
</dbReference>
<evidence type="ECO:0000313" key="2">
    <source>
        <dbReference type="Proteomes" id="UP000070475"/>
    </source>
</evidence>